<organism evidence="1 2">
    <name type="scientific">Halosaccharopolyspora lacisalsi</name>
    <dbReference type="NCBI Taxonomy" id="1000566"/>
    <lineage>
        <taxon>Bacteria</taxon>
        <taxon>Bacillati</taxon>
        <taxon>Actinomycetota</taxon>
        <taxon>Actinomycetes</taxon>
        <taxon>Pseudonocardiales</taxon>
        <taxon>Pseudonocardiaceae</taxon>
        <taxon>Halosaccharopolyspora</taxon>
    </lineage>
</organism>
<comment type="caution">
    <text evidence="1">The sequence shown here is derived from an EMBL/GenBank/DDBJ whole genome shotgun (WGS) entry which is preliminary data.</text>
</comment>
<dbReference type="EMBL" id="JACGWZ010000002">
    <property type="protein sequence ID" value="MBA8824961.1"/>
    <property type="molecule type" value="Genomic_DNA"/>
</dbReference>
<accession>A0A839E0I3</accession>
<keyword evidence="2" id="KW-1185">Reference proteome</keyword>
<dbReference type="InterPro" id="IPR018727">
    <property type="entry name" value="DUF2267"/>
</dbReference>
<protein>
    <submittedName>
        <fullName evidence="1">Uncharacterized protein (DUF2267 family)</fullName>
    </submittedName>
</protein>
<evidence type="ECO:0000313" key="1">
    <source>
        <dbReference type="EMBL" id="MBA8824961.1"/>
    </source>
</evidence>
<dbReference type="Gene3D" id="1.10.490.110">
    <property type="entry name" value="Uncharacterized conserved protein DUF2267"/>
    <property type="match status" value="1"/>
</dbReference>
<evidence type="ECO:0000313" key="2">
    <source>
        <dbReference type="Proteomes" id="UP000569329"/>
    </source>
</evidence>
<gene>
    <name evidence="1" type="ORF">FHX42_002308</name>
</gene>
<sequence>MQHDAFIGQVQARAHLPSRGAAEGATRATLETLGERIPEQLADHVAAQLPSEIGVSLRRTEVLSGAGTGERFDLNEFIQRVATRSGMDEPGAAYSCRVVLEVMREATQGGVMNKIRDALPEQLRELVDAGSSGEMRTT</sequence>
<dbReference type="Proteomes" id="UP000569329">
    <property type="component" value="Unassembled WGS sequence"/>
</dbReference>
<dbReference type="Pfam" id="PF10025">
    <property type="entry name" value="DUF2267"/>
    <property type="match status" value="1"/>
</dbReference>
<name>A0A839E0I3_9PSEU</name>
<reference evidence="1 2" key="1">
    <citation type="submission" date="2020-07" db="EMBL/GenBank/DDBJ databases">
        <title>Sequencing the genomes of 1000 actinobacteria strains.</title>
        <authorList>
            <person name="Klenk H.-P."/>
        </authorList>
    </citation>
    <scope>NUCLEOTIDE SEQUENCE [LARGE SCALE GENOMIC DNA]</scope>
    <source>
        <strain evidence="1 2">DSM 45975</strain>
    </source>
</reference>
<dbReference type="RefSeq" id="WP_182544135.1">
    <property type="nucleotide sequence ID" value="NZ_JACGWZ010000002.1"/>
</dbReference>
<dbReference type="InterPro" id="IPR038282">
    <property type="entry name" value="DUF2267_sf"/>
</dbReference>
<dbReference type="AlphaFoldDB" id="A0A839E0I3"/>
<proteinExistence type="predicted"/>